<keyword evidence="5" id="KW-1185">Reference proteome</keyword>
<protein>
    <recommendedName>
        <fullName evidence="3">HTH tetR-type domain-containing protein</fullName>
    </recommendedName>
</protein>
<dbReference type="RefSeq" id="WP_103081436.1">
    <property type="nucleotide sequence ID" value="NZ_CP021850.1"/>
</dbReference>
<dbReference type="InterPro" id="IPR009057">
    <property type="entry name" value="Homeodomain-like_sf"/>
</dbReference>
<feature type="DNA-binding region" description="H-T-H motif" evidence="2">
    <location>
        <begin position="32"/>
        <end position="51"/>
    </location>
</feature>
<name>A0A2K2FKE8_9CLOT</name>
<dbReference type="KEGG" id="cthd:CDO33_01930"/>
<dbReference type="SUPFAM" id="SSF46689">
    <property type="entry name" value="Homeodomain-like"/>
    <property type="match status" value="1"/>
</dbReference>
<dbReference type="InterPro" id="IPR050624">
    <property type="entry name" value="HTH-type_Tx_Regulator"/>
</dbReference>
<dbReference type="GO" id="GO:0003677">
    <property type="term" value="F:DNA binding"/>
    <property type="evidence" value="ECO:0007669"/>
    <property type="project" value="UniProtKB-UniRule"/>
</dbReference>
<sequence>MTRITKEPEERREEIISAAEKLFHEKGFENTMMSDIAQTLGISQGLPYRYFKSKVEILDAIADKYSHEFLQMIQGITFGPDLNAKDKLDIYFKHIVECVMGLKLIPLLHEKSNEELHHRVTEKSIQSMFPLLRDLIIEGNRQGCFSCPKPEESAWFLLNGLNGVQGSAPINYMEGNEKMYEGMKHILMMFYRVLGVKEE</sequence>
<evidence type="ECO:0000313" key="5">
    <source>
        <dbReference type="Proteomes" id="UP000236151"/>
    </source>
</evidence>
<dbReference type="AlphaFoldDB" id="A0A2K2FKE8"/>
<dbReference type="OrthoDB" id="9785164at2"/>
<reference evidence="5" key="1">
    <citation type="submission" date="2017-06" db="EMBL/GenBank/DDBJ databases">
        <title>Investigating the central metabolism of Clostridium thermosuccinogenes.</title>
        <authorList>
            <person name="Koendjbiharie J.G."/>
            <person name="Van Kranenburg R."/>
            <person name="Vriesendorp B."/>
        </authorList>
    </citation>
    <scope>NUCLEOTIDE SEQUENCE [LARGE SCALE GENOMIC DNA]</scope>
    <source>
        <strain evidence="5">DSM 5806</strain>
    </source>
</reference>
<keyword evidence="1 2" id="KW-0238">DNA-binding</keyword>
<evidence type="ECO:0000259" key="3">
    <source>
        <dbReference type="PROSITE" id="PS50977"/>
    </source>
</evidence>
<dbReference type="Pfam" id="PF00440">
    <property type="entry name" value="TetR_N"/>
    <property type="match status" value="1"/>
</dbReference>
<dbReference type="PANTHER" id="PTHR43479">
    <property type="entry name" value="ACREF/ENVCD OPERON REPRESSOR-RELATED"/>
    <property type="match status" value="1"/>
</dbReference>
<dbReference type="PRINTS" id="PR00455">
    <property type="entry name" value="HTHTETR"/>
</dbReference>
<dbReference type="PANTHER" id="PTHR43479:SF11">
    <property type="entry name" value="ACREF_ENVCD OPERON REPRESSOR-RELATED"/>
    <property type="match status" value="1"/>
</dbReference>
<evidence type="ECO:0000256" key="1">
    <source>
        <dbReference type="ARBA" id="ARBA00023125"/>
    </source>
</evidence>
<dbReference type="SUPFAM" id="SSF48498">
    <property type="entry name" value="Tetracyclin repressor-like, C-terminal domain"/>
    <property type="match status" value="1"/>
</dbReference>
<dbReference type="PROSITE" id="PS50977">
    <property type="entry name" value="HTH_TETR_2"/>
    <property type="match status" value="1"/>
</dbReference>
<evidence type="ECO:0000313" key="4">
    <source>
        <dbReference type="EMBL" id="PNT99251.1"/>
    </source>
</evidence>
<gene>
    <name evidence="4" type="ORF">CDQ84_09160</name>
</gene>
<dbReference type="Gene3D" id="1.10.357.10">
    <property type="entry name" value="Tetracycline Repressor, domain 2"/>
    <property type="match status" value="1"/>
</dbReference>
<comment type="caution">
    <text evidence="4">The sequence shown here is derived from an EMBL/GenBank/DDBJ whole genome shotgun (WGS) entry which is preliminary data.</text>
</comment>
<dbReference type="InterPro" id="IPR036271">
    <property type="entry name" value="Tet_transcr_reg_TetR-rel_C_sf"/>
</dbReference>
<accession>A0A2K2FKE8</accession>
<feature type="domain" description="HTH tetR-type" evidence="3">
    <location>
        <begin position="9"/>
        <end position="69"/>
    </location>
</feature>
<organism evidence="4 5">
    <name type="scientific">Clostridium thermosuccinogenes</name>
    <dbReference type="NCBI Taxonomy" id="84032"/>
    <lineage>
        <taxon>Bacteria</taxon>
        <taxon>Bacillati</taxon>
        <taxon>Bacillota</taxon>
        <taxon>Clostridia</taxon>
        <taxon>Eubacteriales</taxon>
        <taxon>Clostridiaceae</taxon>
        <taxon>Clostridium</taxon>
    </lineage>
</organism>
<evidence type="ECO:0000256" key="2">
    <source>
        <dbReference type="PROSITE-ProRule" id="PRU00335"/>
    </source>
</evidence>
<dbReference type="InterPro" id="IPR001647">
    <property type="entry name" value="HTH_TetR"/>
</dbReference>
<dbReference type="EMBL" id="NIOJ01000020">
    <property type="protein sequence ID" value="PNT99251.1"/>
    <property type="molecule type" value="Genomic_DNA"/>
</dbReference>
<dbReference type="Proteomes" id="UP000236151">
    <property type="component" value="Unassembled WGS sequence"/>
</dbReference>
<proteinExistence type="predicted"/>